<evidence type="ECO:0000313" key="2">
    <source>
        <dbReference type="EMBL" id="EMP27126.1"/>
    </source>
</evidence>
<dbReference type="Proteomes" id="UP000031443">
    <property type="component" value="Unassembled WGS sequence"/>
</dbReference>
<dbReference type="EMBL" id="KB573110">
    <property type="protein sequence ID" value="EMP27126.1"/>
    <property type="molecule type" value="Genomic_DNA"/>
</dbReference>
<evidence type="ECO:0000313" key="3">
    <source>
        <dbReference type="Proteomes" id="UP000031443"/>
    </source>
</evidence>
<organism evidence="2 3">
    <name type="scientific">Chelonia mydas</name>
    <name type="common">Green sea-turtle</name>
    <name type="synonym">Chelonia agassizi</name>
    <dbReference type="NCBI Taxonomy" id="8469"/>
    <lineage>
        <taxon>Eukaryota</taxon>
        <taxon>Metazoa</taxon>
        <taxon>Chordata</taxon>
        <taxon>Craniata</taxon>
        <taxon>Vertebrata</taxon>
        <taxon>Euteleostomi</taxon>
        <taxon>Archelosauria</taxon>
        <taxon>Testudinata</taxon>
        <taxon>Testudines</taxon>
        <taxon>Cryptodira</taxon>
        <taxon>Durocryptodira</taxon>
        <taxon>Americhelydia</taxon>
        <taxon>Chelonioidea</taxon>
        <taxon>Cheloniidae</taxon>
        <taxon>Chelonia</taxon>
    </lineage>
</organism>
<name>M7APD3_CHEMY</name>
<reference evidence="3" key="1">
    <citation type="journal article" date="2013" name="Nat. Genet.">
        <title>The draft genomes of soft-shell turtle and green sea turtle yield insights into the development and evolution of the turtle-specific body plan.</title>
        <authorList>
            <person name="Wang Z."/>
            <person name="Pascual-Anaya J."/>
            <person name="Zadissa A."/>
            <person name="Li W."/>
            <person name="Niimura Y."/>
            <person name="Huang Z."/>
            <person name="Li C."/>
            <person name="White S."/>
            <person name="Xiong Z."/>
            <person name="Fang D."/>
            <person name="Wang B."/>
            <person name="Ming Y."/>
            <person name="Chen Y."/>
            <person name="Zheng Y."/>
            <person name="Kuraku S."/>
            <person name="Pignatelli M."/>
            <person name="Herrero J."/>
            <person name="Beal K."/>
            <person name="Nozawa M."/>
            <person name="Li Q."/>
            <person name="Wang J."/>
            <person name="Zhang H."/>
            <person name="Yu L."/>
            <person name="Shigenobu S."/>
            <person name="Wang J."/>
            <person name="Liu J."/>
            <person name="Flicek P."/>
            <person name="Searle S."/>
            <person name="Wang J."/>
            <person name="Kuratani S."/>
            <person name="Yin Y."/>
            <person name="Aken B."/>
            <person name="Zhang G."/>
            <person name="Irie N."/>
        </authorList>
    </citation>
    <scope>NUCLEOTIDE SEQUENCE [LARGE SCALE GENOMIC DNA]</scope>
</reference>
<proteinExistence type="predicted"/>
<dbReference type="AlphaFoldDB" id="M7APD3"/>
<accession>M7APD3</accession>
<gene>
    <name evidence="2" type="ORF">UY3_15725</name>
</gene>
<keyword evidence="3" id="KW-1185">Reference proteome</keyword>
<sequence>MGAVESTLGVGAARTDSLATSPPRSHCWICRCFREQHGARTETVLHLMPLKSVRCGKLILVIYVCVMVARLIISNIEQSPGAGDGGPKYYLN</sequence>
<feature type="region of interest" description="Disordered" evidence="1">
    <location>
        <begin position="1"/>
        <end position="23"/>
    </location>
</feature>
<evidence type="ECO:0000256" key="1">
    <source>
        <dbReference type="SAM" id="MobiDB-lite"/>
    </source>
</evidence>
<protein>
    <submittedName>
        <fullName evidence="2">Uncharacterized protein</fullName>
    </submittedName>
</protein>